<dbReference type="InterPro" id="IPR002734">
    <property type="entry name" value="RibDG_C"/>
</dbReference>
<evidence type="ECO:0000259" key="1">
    <source>
        <dbReference type="Pfam" id="PF01872"/>
    </source>
</evidence>
<dbReference type="Pfam" id="PF01872">
    <property type="entry name" value="RibD_C"/>
    <property type="match status" value="1"/>
</dbReference>
<dbReference type="PANTHER" id="PTHR38011:SF11">
    <property type="entry name" value="2,5-DIAMINO-6-RIBOSYLAMINO-4(3H)-PYRIMIDINONE 5'-PHOSPHATE REDUCTASE"/>
    <property type="match status" value="1"/>
</dbReference>
<dbReference type="Gene3D" id="3.40.430.10">
    <property type="entry name" value="Dihydrofolate Reductase, subunit A"/>
    <property type="match status" value="1"/>
</dbReference>
<comment type="caution">
    <text evidence="2">The sequence shown here is derived from an EMBL/GenBank/DDBJ whole genome shotgun (WGS) entry which is preliminary data.</text>
</comment>
<protein>
    <submittedName>
        <fullName evidence="2">Dihydrofolate reductase family protein</fullName>
    </submittedName>
</protein>
<dbReference type="RefSeq" id="WP_345055848.1">
    <property type="nucleotide sequence ID" value="NZ_BAABDK010000022.1"/>
</dbReference>
<sequence length="149" mass="16270">MGEFQQELLFSSDALLLGRVTYDRFAAAWPGMKDETGFAARMNGMPKYVASHALQAAEWNAESIAGDVATAVARRKQEPGQNLLIYGSGQLVEYLRQHGLIDEYRLMVFPVVLGSGKRLFADAPTNFTLKSSHTTSAGVLVLTYQPANA</sequence>
<evidence type="ECO:0000313" key="3">
    <source>
        <dbReference type="Proteomes" id="UP001501469"/>
    </source>
</evidence>
<dbReference type="InterPro" id="IPR050765">
    <property type="entry name" value="Riboflavin_Biosynth_HTPR"/>
</dbReference>
<dbReference type="SUPFAM" id="SSF53597">
    <property type="entry name" value="Dihydrofolate reductase-like"/>
    <property type="match status" value="1"/>
</dbReference>
<proteinExistence type="predicted"/>
<name>A0ABP7UG13_9BACT</name>
<gene>
    <name evidence="2" type="ORF">GCM10022409_28900</name>
</gene>
<dbReference type="EMBL" id="BAABDK010000022">
    <property type="protein sequence ID" value="GAA4041118.1"/>
    <property type="molecule type" value="Genomic_DNA"/>
</dbReference>
<keyword evidence="3" id="KW-1185">Reference proteome</keyword>
<dbReference type="PANTHER" id="PTHR38011">
    <property type="entry name" value="DIHYDROFOLATE REDUCTASE FAMILY PROTEIN (AFU_ORTHOLOGUE AFUA_8G06820)"/>
    <property type="match status" value="1"/>
</dbReference>
<reference evidence="3" key="1">
    <citation type="journal article" date="2019" name="Int. J. Syst. Evol. Microbiol.">
        <title>The Global Catalogue of Microorganisms (GCM) 10K type strain sequencing project: providing services to taxonomists for standard genome sequencing and annotation.</title>
        <authorList>
            <consortium name="The Broad Institute Genomics Platform"/>
            <consortium name="The Broad Institute Genome Sequencing Center for Infectious Disease"/>
            <person name="Wu L."/>
            <person name="Ma J."/>
        </authorList>
    </citation>
    <scope>NUCLEOTIDE SEQUENCE [LARGE SCALE GENOMIC DNA]</scope>
    <source>
        <strain evidence="3">JCM 17225</strain>
    </source>
</reference>
<feature type="domain" description="Bacterial bifunctional deaminase-reductase C-terminal" evidence="1">
    <location>
        <begin position="4"/>
        <end position="140"/>
    </location>
</feature>
<evidence type="ECO:0000313" key="2">
    <source>
        <dbReference type="EMBL" id="GAA4041118.1"/>
    </source>
</evidence>
<accession>A0ABP7UG13</accession>
<dbReference type="Proteomes" id="UP001501469">
    <property type="component" value="Unassembled WGS sequence"/>
</dbReference>
<dbReference type="InterPro" id="IPR024072">
    <property type="entry name" value="DHFR-like_dom_sf"/>
</dbReference>
<organism evidence="2 3">
    <name type="scientific">Hymenobacter glaciei</name>
    <dbReference type="NCBI Taxonomy" id="877209"/>
    <lineage>
        <taxon>Bacteria</taxon>
        <taxon>Pseudomonadati</taxon>
        <taxon>Bacteroidota</taxon>
        <taxon>Cytophagia</taxon>
        <taxon>Cytophagales</taxon>
        <taxon>Hymenobacteraceae</taxon>
        <taxon>Hymenobacter</taxon>
    </lineage>
</organism>